<keyword evidence="8" id="KW-0539">Nucleus</keyword>
<dbReference type="Proteomes" id="UP000650833">
    <property type="component" value="Unassembled WGS sequence"/>
</dbReference>
<dbReference type="InterPro" id="IPR041938">
    <property type="entry name" value="Hist-Lys_N-MTase_N"/>
</dbReference>
<keyword evidence="4" id="KW-0489">Methyltransferase</keyword>
<dbReference type="InterPro" id="IPR039977">
    <property type="entry name" value="Suv4-20/Set9"/>
</dbReference>
<dbReference type="PANTHER" id="PTHR12977">
    <property type="entry name" value="SUPPRESSOR OF VARIEGATION 4-20-RELATED"/>
    <property type="match status" value="1"/>
</dbReference>
<dbReference type="CDD" id="cd10524">
    <property type="entry name" value="SET_Suv4-20-like"/>
    <property type="match status" value="1"/>
</dbReference>
<keyword evidence="7" id="KW-0156">Chromatin regulator</keyword>
<comment type="caution">
    <text evidence="11">The sequence shown here is derived from an EMBL/GenBank/DDBJ whole genome shotgun (WGS) entry which is preliminary data.</text>
</comment>
<reference evidence="11" key="1">
    <citation type="submission" date="2020-12" db="EMBL/GenBank/DDBJ databases">
        <title>Metabolic potential, ecology and presence of endohyphal bacteria is reflected in genomic diversity of Mucoromycotina.</title>
        <authorList>
            <person name="Muszewska A."/>
            <person name="Okrasinska A."/>
            <person name="Steczkiewicz K."/>
            <person name="Drgas O."/>
            <person name="Orlowska M."/>
            <person name="Perlinska-Lenart U."/>
            <person name="Aleksandrzak-Piekarczyk T."/>
            <person name="Szatraj K."/>
            <person name="Zielenkiewicz U."/>
            <person name="Pilsyk S."/>
            <person name="Malc E."/>
            <person name="Mieczkowski P."/>
            <person name="Kruszewska J.S."/>
            <person name="Biernat P."/>
            <person name="Pawlowska J."/>
        </authorList>
    </citation>
    <scope>NUCLEOTIDE SEQUENCE</scope>
    <source>
        <strain evidence="11">CBS 226.32</strain>
    </source>
</reference>
<name>A0A8H7V2N8_9FUNG</name>
<keyword evidence="3" id="KW-0158">Chromosome</keyword>
<dbReference type="AlphaFoldDB" id="A0A8H7V2N8"/>
<keyword evidence="5" id="KW-0808">Transferase</keyword>
<evidence type="ECO:0000256" key="8">
    <source>
        <dbReference type="ARBA" id="ARBA00023242"/>
    </source>
</evidence>
<keyword evidence="6" id="KW-0949">S-adenosyl-L-methionine</keyword>
<evidence type="ECO:0000256" key="5">
    <source>
        <dbReference type="ARBA" id="ARBA00022679"/>
    </source>
</evidence>
<evidence type="ECO:0000313" key="12">
    <source>
        <dbReference type="Proteomes" id="UP000650833"/>
    </source>
</evidence>
<evidence type="ECO:0000313" key="11">
    <source>
        <dbReference type="EMBL" id="KAG2203242.1"/>
    </source>
</evidence>
<sequence>MDFSILSRHDDILASYFLDNLYLWFKTIRMNSDSICDTGEQQQAIEIIRQIVNRPGSHLENIKAGTKLFLQFPYFNEYVSKLSVKEARYFDHHLRRYVFMFSHQAGFEVSSTTRYTGTMEACILATKDWKAGEFVKCCAGAITELTKEDDAKLKSEGRDFSVMVSTRRKCTCLFLGPARFMNHDCDANCEFTLEGANAITFKVQRDIRCGEEMTVYYADHYFGIDNCECRCRSCERLQEGSFSVEKSGSEETEKEDAITPETPSEDENTNIRRSGRMKKEVDYLYKDILSPPKRQKATLSKSKKLEPLGSSNIPLNEITNGKPLEETIDAMTIDNEEPGETRFSKKHKAVEMDLRFICNEPQQNFWISMPANDNVRRYVRTQYQYDMLYTAQQLTFENSDNEYFGEVIHLPLPPLRLQYNVQNHPPGTQTTLSWDAKAKDKQLTELIQWIDNQSDISDSEGSITTDLNVATCCQAAKDYTTVITSTGRELCSRCYRHYKIYGLEWPTRKNPISLSVSASLTSFLSPSSSSSSSPASSTPSSLLARSPAPKSVASRSR</sequence>
<dbReference type="PANTHER" id="PTHR12977:SF4">
    <property type="entry name" value="HISTONE-LYSINE N-METHYLTRANSFERASE KMT5B"/>
    <property type="match status" value="1"/>
</dbReference>
<comment type="subcellular location">
    <subcellularLocation>
        <location evidence="2">Chromosome</location>
    </subcellularLocation>
    <subcellularLocation>
        <location evidence="1">Nucleus</location>
    </subcellularLocation>
</comment>
<feature type="region of interest" description="Disordered" evidence="9">
    <location>
        <begin position="522"/>
        <end position="557"/>
    </location>
</feature>
<dbReference type="GO" id="GO:0005694">
    <property type="term" value="C:chromosome"/>
    <property type="evidence" value="ECO:0007669"/>
    <property type="project" value="UniProtKB-SubCell"/>
</dbReference>
<dbReference type="SUPFAM" id="SSF82199">
    <property type="entry name" value="SET domain"/>
    <property type="match status" value="1"/>
</dbReference>
<proteinExistence type="predicted"/>
<dbReference type="Gene3D" id="2.170.270.10">
    <property type="entry name" value="SET domain"/>
    <property type="match status" value="1"/>
</dbReference>
<evidence type="ECO:0000256" key="4">
    <source>
        <dbReference type="ARBA" id="ARBA00022603"/>
    </source>
</evidence>
<dbReference type="GO" id="GO:0005634">
    <property type="term" value="C:nucleus"/>
    <property type="evidence" value="ECO:0007669"/>
    <property type="project" value="UniProtKB-SubCell"/>
</dbReference>
<evidence type="ECO:0000256" key="3">
    <source>
        <dbReference type="ARBA" id="ARBA00022454"/>
    </source>
</evidence>
<feature type="compositionally biased region" description="Low complexity" evidence="9">
    <location>
        <begin position="522"/>
        <end position="551"/>
    </location>
</feature>
<dbReference type="InterPro" id="IPR046341">
    <property type="entry name" value="SET_dom_sf"/>
</dbReference>
<feature type="region of interest" description="Disordered" evidence="9">
    <location>
        <begin position="293"/>
        <end position="317"/>
    </location>
</feature>
<evidence type="ECO:0000256" key="7">
    <source>
        <dbReference type="ARBA" id="ARBA00022853"/>
    </source>
</evidence>
<organism evidence="11 12">
    <name type="scientific">Mucor plumbeus</name>
    <dbReference type="NCBI Taxonomy" id="97098"/>
    <lineage>
        <taxon>Eukaryota</taxon>
        <taxon>Fungi</taxon>
        <taxon>Fungi incertae sedis</taxon>
        <taxon>Mucoromycota</taxon>
        <taxon>Mucoromycotina</taxon>
        <taxon>Mucoromycetes</taxon>
        <taxon>Mucorales</taxon>
        <taxon>Mucorineae</taxon>
        <taxon>Mucoraceae</taxon>
        <taxon>Mucor</taxon>
    </lineage>
</organism>
<dbReference type="InterPro" id="IPR001214">
    <property type="entry name" value="SET_dom"/>
</dbReference>
<evidence type="ECO:0000256" key="1">
    <source>
        <dbReference type="ARBA" id="ARBA00004123"/>
    </source>
</evidence>
<keyword evidence="12" id="KW-1185">Reference proteome</keyword>
<dbReference type="EMBL" id="JAEPRC010000233">
    <property type="protein sequence ID" value="KAG2203242.1"/>
    <property type="molecule type" value="Genomic_DNA"/>
</dbReference>
<accession>A0A8H7V2N8</accession>
<protein>
    <recommendedName>
        <fullName evidence="10">SET domain-containing protein</fullName>
    </recommendedName>
</protein>
<feature type="domain" description="SET" evidence="10">
    <location>
        <begin position="105"/>
        <end position="218"/>
    </location>
</feature>
<evidence type="ECO:0000256" key="9">
    <source>
        <dbReference type="SAM" id="MobiDB-lite"/>
    </source>
</evidence>
<dbReference type="GO" id="GO:0042799">
    <property type="term" value="F:histone H4K20 methyltransferase activity"/>
    <property type="evidence" value="ECO:0007669"/>
    <property type="project" value="TreeGrafter"/>
</dbReference>
<dbReference type="PROSITE" id="PS50280">
    <property type="entry name" value="SET"/>
    <property type="match status" value="1"/>
</dbReference>
<feature type="compositionally biased region" description="Basic and acidic residues" evidence="9">
    <location>
        <begin position="247"/>
        <end position="257"/>
    </location>
</feature>
<dbReference type="GO" id="GO:0032259">
    <property type="term" value="P:methylation"/>
    <property type="evidence" value="ECO:0007669"/>
    <property type="project" value="UniProtKB-KW"/>
</dbReference>
<gene>
    <name evidence="11" type="ORF">INT46_000432</name>
</gene>
<evidence type="ECO:0000256" key="2">
    <source>
        <dbReference type="ARBA" id="ARBA00004286"/>
    </source>
</evidence>
<dbReference type="Pfam" id="PF00856">
    <property type="entry name" value="SET"/>
    <property type="match status" value="1"/>
</dbReference>
<evidence type="ECO:0000259" key="10">
    <source>
        <dbReference type="PROSITE" id="PS50280"/>
    </source>
</evidence>
<dbReference type="Gene3D" id="1.10.10.1700">
    <property type="entry name" value="Histone-lysine N-methyltransferase"/>
    <property type="match status" value="1"/>
</dbReference>
<dbReference type="OrthoDB" id="6627536at2759"/>
<dbReference type="SMART" id="SM00317">
    <property type="entry name" value="SET"/>
    <property type="match status" value="1"/>
</dbReference>
<feature type="region of interest" description="Disordered" evidence="9">
    <location>
        <begin position="242"/>
        <end position="269"/>
    </location>
</feature>
<evidence type="ECO:0000256" key="6">
    <source>
        <dbReference type="ARBA" id="ARBA00022691"/>
    </source>
</evidence>